<dbReference type="AlphaFoldDB" id="A0ABD5Y4M3"/>
<name>A0ABD5Y4M3_9EURY</name>
<comment type="caution">
    <text evidence="1">The sequence shown here is derived from an EMBL/GenBank/DDBJ whole genome shotgun (WGS) entry which is preliminary data.</text>
</comment>
<gene>
    <name evidence="1" type="ORF">ACFQMA_12315</name>
</gene>
<organism evidence="1 2">
    <name type="scientific">Halosimplex aquaticum</name>
    <dbReference type="NCBI Taxonomy" id="3026162"/>
    <lineage>
        <taxon>Archaea</taxon>
        <taxon>Methanobacteriati</taxon>
        <taxon>Methanobacteriota</taxon>
        <taxon>Stenosarchaea group</taxon>
        <taxon>Halobacteria</taxon>
        <taxon>Halobacteriales</taxon>
        <taxon>Haloarculaceae</taxon>
        <taxon>Halosimplex</taxon>
    </lineage>
</organism>
<proteinExistence type="predicted"/>
<keyword evidence="2" id="KW-1185">Reference proteome</keyword>
<evidence type="ECO:0000313" key="1">
    <source>
        <dbReference type="EMBL" id="MFC7140606.1"/>
    </source>
</evidence>
<reference evidence="1 2" key="1">
    <citation type="journal article" date="2019" name="Int. J. Syst. Evol. Microbiol.">
        <title>The Global Catalogue of Microorganisms (GCM) 10K type strain sequencing project: providing services to taxonomists for standard genome sequencing and annotation.</title>
        <authorList>
            <consortium name="The Broad Institute Genomics Platform"/>
            <consortium name="The Broad Institute Genome Sequencing Center for Infectious Disease"/>
            <person name="Wu L."/>
            <person name="Ma J."/>
        </authorList>
    </citation>
    <scope>NUCLEOTIDE SEQUENCE [LARGE SCALE GENOMIC DNA]</scope>
    <source>
        <strain evidence="1 2">XZYJT29</strain>
    </source>
</reference>
<dbReference type="Proteomes" id="UP001596432">
    <property type="component" value="Unassembled WGS sequence"/>
</dbReference>
<evidence type="ECO:0000313" key="2">
    <source>
        <dbReference type="Proteomes" id="UP001596432"/>
    </source>
</evidence>
<protein>
    <submittedName>
        <fullName evidence="1">Uncharacterized protein</fullName>
    </submittedName>
</protein>
<dbReference type="RefSeq" id="WP_274321703.1">
    <property type="nucleotide sequence ID" value="NZ_CP118158.1"/>
</dbReference>
<dbReference type="EMBL" id="JBHTAS010000001">
    <property type="protein sequence ID" value="MFC7140606.1"/>
    <property type="molecule type" value="Genomic_DNA"/>
</dbReference>
<accession>A0ABD5Y4M3</accession>
<dbReference type="GeneID" id="78820903"/>
<sequence>MTLNELTDILDENPAVEDYDVKDDGVRFWVGVRAYKEAKQAVVDDIEALDGVELTREKNENDWLWYSASVPQ</sequence>